<dbReference type="eggNOG" id="ENOG5031FQC">
    <property type="taxonomic scope" value="Bacteria"/>
</dbReference>
<dbReference type="OrthoDB" id="1493507at2"/>
<dbReference type="Proteomes" id="UP000011135">
    <property type="component" value="Unassembled WGS sequence"/>
</dbReference>
<evidence type="ECO:0000313" key="1">
    <source>
        <dbReference type="EMBL" id="ELR69313.1"/>
    </source>
</evidence>
<reference evidence="1 2" key="1">
    <citation type="submission" date="2012-12" db="EMBL/GenBank/DDBJ databases">
        <title>Genome assembly of Fulvivirga imtechensis AK7.</title>
        <authorList>
            <person name="Nupur N."/>
            <person name="Khatri I."/>
            <person name="Kumar R."/>
            <person name="Subramanian S."/>
            <person name="Pinnaka A."/>
        </authorList>
    </citation>
    <scope>NUCLEOTIDE SEQUENCE [LARGE SCALE GENOMIC DNA]</scope>
    <source>
        <strain evidence="1 2">AK7</strain>
    </source>
</reference>
<keyword evidence="2" id="KW-1185">Reference proteome</keyword>
<comment type="caution">
    <text evidence="1">The sequence shown here is derived from an EMBL/GenBank/DDBJ whole genome shotgun (WGS) entry which is preliminary data.</text>
</comment>
<gene>
    <name evidence="1" type="ORF">C900_05154</name>
</gene>
<protein>
    <submittedName>
        <fullName evidence="1">Uncharacterized protein</fullName>
    </submittedName>
</protein>
<dbReference type="AlphaFoldDB" id="L8JM76"/>
<proteinExistence type="predicted"/>
<organism evidence="1 2">
    <name type="scientific">Fulvivirga imtechensis AK7</name>
    <dbReference type="NCBI Taxonomy" id="1237149"/>
    <lineage>
        <taxon>Bacteria</taxon>
        <taxon>Pseudomonadati</taxon>
        <taxon>Bacteroidota</taxon>
        <taxon>Cytophagia</taxon>
        <taxon>Cytophagales</taxon>
        <taxon>Fulvivirgaceae</taxon>
        <taxon>Fulvivirga</taxon>
    </lineage>
</organism>
<dbReference type="RefSeq" id="WP_009582317.1">
    <property type="nucleotide sequence ID" value="NZ_AMZN01000076.1"/>
</dbReference>
<evidence type="ECO:0000313" key="2">
    <source>
        <dbReference type="Proteomes" id="UP000011135"/>
    </source>
</evidence>
<sequence>MIKEKNKFKEIEGAEFGVDSRYTSKKKQLDDGKALMEARLQRMKNLSSDKIIKAKLLQLKLKMEEFIKEPIYQEENHFTKFLTSYIDTIYSKRIDFAKDIDIDANLLSKIVNNHRKPKEDFLLRLMIHSEKTYNNICHFHKKTWYQVYFQEKLSELMANQDQWRPNVERHVKIKNLISVGD</sequence>
<dbReference type="EMBL" id="AMZN01000076">
    <property type="protein sequence ID" value="ELR69313.1"/>
    <property type="molecule type" value="Genomic_DNA"/>
</dbReference>
<dbReference type="STRING" id="1237149.C900_05154"/>
<name>L8JM76_9BACT</name>
<accession>L8JM76</accession>